<organism evidence="1 2">
    <name type="scientific">Methylobacterium indicum</name>
    <dbReference type="NCBI Taxonomy" id="1775910"/>
    <lineage>
        <taxon>Bacteria</taxon>
        <taxon>Pseudomonadati</taxon>
        <taxon>Pseudomonadota</taxon>
        <taxon>Alphaproteobacteria</taxon>
        <taxon>Hyphomicrobiales</taxon>
        <taxon>Methylobacteriaceae</taxon>
        <taxon>Methylobacterium</taxon>
    </lineage>
</organism>
<dbReference type="Proteomes" id="UP000663508">
    <property type="component" value="Chromosome"/>
</dbReference>
<evidence type="ECO:0000313" key="1">
    <source>
        <dbReference type="EMBL" id="BCM85425.1"/>
    </source>
</evidence>
<protein>
    <recommendedName>
        <fullName evidence="3">DUF29 domain-containing protein</fullName>
    </recommendedName>
</protein>
<dbReference type="Gene3D" id="1.20.1220.20">
    <property type="entry name" value="Uncharcterised protein PF01724"/>
    <property type="match status" value="1"/>
</dbReference>
<evidence type="ECO:0008006" key="3">
    <source>
        <dbReference type="Google" id="ProtNLM"/>
    </source>
</evidence>
<dbReference type="EMBL" id="AP024145">
    <property type="protein sequence ID" value="BCM85425.1"/>
    <property type="molecule type" value="Genomic_DNA"/>
</dbReference>
<name>A0A8H8WW41_9HYPH</name>
<dbReference type="PANTHER" id="PTHR34235">
    <property type="entry name" value="SLR1203 PROTEIN-RELATED"/>
    <property type="match status" value="1"/>
</dbReference>
<sequence>MPKLAERQAPEAGVSPETNVSPETDYFLWTQGQAALVRAGRWAALDREALAEEIADLGGSQKSEIRSRLTVLLHHLLTWEFQPQLRKYGWRATIVEQRVSLDDVVTMSPSLRAWPAEVLAKAYRLARVRAADETGLPERSFPPDCPYTLAQILDERFYPGPEEPDVV</sequence>
<dbReference type="KEGG" id="mind:mvi_38860"/>
<evidence type="ECO:0000313" key="2">
    <source>
        <dbReference type="Proteomes" id="UP000663508"/>
    </source>
</evidence>
<proteinExistence type="predicted"/>
<gene>
    <name evidence="1" type="ORF">mvi_38860</name>
</gene>
<dbReference type="InterPro" id="IPR002636">
    <property type="entry name" value="DUF29"/>
</dbReference>
<dbReference type="AlphaFoldDB" id="A0A8H8WW41"/>
<dbReference type="Pfam" id="PF01724">
    <property type="entry name" value="DUF29"/>
    <property type="match status" value="1"/>
</dbReference>
<reference evidence="1" key="1">
    <citation type="submission" date="2020-11" db="EMBL/GenBank/DDBJ databases">
        <title>Complete genome sequence of a novel pathogenic Methylobacterium strain isolated from rice in Vietnam.</title>
        <authorList>
            <person name="Lai K."/>
            <person name="Okazaki S."/>
            <person name="Higashi K."/>
            <person name="Mori H."/>
            <person name="Toyoda A."/>
            <person name="Kurokawa K."/>
        </authorList>
    </citation>
    <scope>NUCLEOTIDE SEQUENCE</scope>
    <source>
        <strain evidence="1">VL1</strain>
    </source>
</reference>
<accession>A0A8H8WW41</accession>
<dbReference type="RefSeq" id="WP_207178372.1">
    <property type="nucleotide sequence ID" value="NZ_AP024145.1"/>
</dbReference>